<reference evidence="1 2" key="1">
    <citation type="submission" date="2022-01" db="EMBL/GenBank/DDBJ databases">
        <title>Novel bile acid biosynthetic pathways are enriched in the microbiome of centenarians.</title>
        <authorList>
            <person name="Sato Y."/>
            <person name="Atarashi K."/>
            <person name="Plichta R.D."/>
            <person name="Arai Y."/>
            <person name="Sasajima S."/>
            <person name="Kearney M.S."/>
            <person name="Suda W."/>
            <person name="Takeshita K."/>
            <person name="Sasaki T."/>
            <person name="Okamoto S."/>
            <person name="Skelly N.A."/>
            <person name="Okamura Y."/>
            <person name="Vlamakis H."/>
            <person name="Li Y."/>
            <person name="Tanoue T."/>
            <person name="Takei H."/>
            <person name="Nittono H."/>
            <person name="Narushima S."/>
            <person name="Irie J."/>
            <person name="Itoh H."/>
            <person name="Moriya K."/>
            <person name="Sugiura Y."/>
            <person name="Suematsu M."/>
            <person name="Moritoki N."/>
            <person name="Shibata S."/>
            <person name="Littman R.D."/>
            <person name="Fischbach A.M."/>
            <person name="Uwamino Y."/>
            <person name="Inoue T."/>
            <person name="Honda A."/>
            <person name="Hattori M."/>
            <person name="Murai T."/>
            <person name="Xavier J.R."/>
            <person name="Hirose N."/>
            <person name="Honda K."/>
        </authorList>
    </citation>
    <scope>NUCLEOTIDE SEQUENCE [LARGE SCALE GENOMIC DNA]</scope>
    <source>
        <strain evidence="1 2">CE91-St30</strain>
    </source>
</reference>
<organism evidence="1 2">
    <name type="scientific">Raoultibacter timonensis</name>
    <dbReference type="NCBI Taxonomy" id="1907662"/>
    <lineage>
        <taxon>Bacteria</taxon>
        <taxon>Bacillati</taxon>
        <taxon>Actinomycetota</taxon>
        <taxon>Coriobacteriia</taxon>
        <taxon>Eggerthellales</taxon>
        <taxon>Eggerthellaceae</taxon>
        <taxon>Raoultibacter</taxon>
    </lineage>
</organism>
<keyword evidence="2" id="KW-1185">Reference proteome</keyword>
<dbReference type="RefSeq" id="WP_102377496.1">
    <property type="nucleotide sequence ID" value="NZ_AP025564.1"/>
</dbReference>
<accession>A0ABM7WL31</accession>
<sequence>MAATAQTLLENQPDIFWGSYHDDPNYHFGISLDYRDDMLILLAIYVMSDCDENEAMLVTPDVLAECYTIEDLEKNDIVLSDLMGEDDEDAIGWYCAELSVFKRSEIDAIRTSSERLDGYLDAVIAILEIDPDEADEYGEVFDDISFFEMQHELEAIPMNIDEGKLAKPLPFEFRLVGDALLGWQFADESDYR</sequence>
<evidence type="ECO:0008006" key="3">
    <source>
        <dbReference type="Google" id="ProtNLM"/>
    </source>
</evidence>
<protein>
    <recommendedName>
        <fullName evidence="3">DUF2004 domain-containing protein</fullName>
    </recommendedName>
</protein>
<dbReference type="EMBL" id="AP025564">
    <property type="protein sequence ID" value="BDE97112.1"/>
    <property type="molecule type" value="Genomic_DNA"/>
</dbReference>
<evidence type="ECO:0000313" key="1">
    <source>
        <dbReference type="EMBL" id="BDE97112.1"/>
    </source>
</evidence>
<gene>
    <name evidence="1" type="ORF">CE91St30_24450</name>
</gene>
<name>A0ABM7WL31_9ACTN</name>
<evidence type="ECO:0000313" key="2">
    <source>
        <dbReference type="Proteomes" id="UP001320544"/>
    </source>
</evidence>
<proteinExistence type="predicted"/>
<dbReference type="Proteomes" id="UP001320544">
    <property type="component" value="Chromosome"/>
</dbReference>